<protein>
    <recommendedName>
        <fullName evidence="4">DUF2490 domain-containing protein</fullName>
    </recommendedName>
</protein>
<evidence type="ECO:0008006" key="4">
    <source>
        <dbReference type="Google" id="ProtNLM"/>
    </source>
</evidence>
<dbReference type="Pfam" id="PF10677">
    <property type="entry name" value="DUF2490"/>
    <property type="match status" value="1"/>
</dbReference>
<evidence type="ECO:0000313" key="3">
    <source>
        <dbReference type="Proteomes" id="UP000198670"/>
    </source>
</evidence>
<feature type="signal peptide" evidence="1">
    <location>
        <begin position="1"/>
        <end position="27"/>
    </location>
</feature>
<accession>A0A1I3TZB5</accession>
<dbReference type="EMBL" id="FOQO01000013">
    <property type="protein sequence ID" value="SFJ76065.1"/>
    <property type="molecule type" value="Genomic_DNA"/>
</dbReference>
<dbReference type="RefSeq" id="WP_090631373.1">
    <property type="nucleotide sequence ID" value="NZ_FOQO01000013.1"/>
</dbReference>
<keyword evidence="1" id="KW-0732">Signal</keyword>
<sequence>MHLPVKHPTRLFLTIASLSLFTLQSVAQEHVFNSWLAWFNNVKFTDKWGMNHDIQFRAGNDWSSNSSLLIRSGINYYVNQRQTAALGYAATLATHELATDASRLTEHRIWQQYIITGTTLGVPLQHRFRLEQRFLKRPDETAFTQRARYFIRSVIPLRSPSDQPFHRGIFTSLQNELFFNIHNQKATNGKWFDQNRAYVSIGFRFSEKYDLETGYLNQFLVRKAAPNSMIHSWQIAIYTRL</sequence>
<gene>
    <name evidence="2" type="ORF">SAMN05444682_113149</name>
</gene>
<evidence type="ECO:0000313" key="2">
    <source>
        <dbReference type="EMBL" id="SFJ76065.1"/>
    </source>
</evidence>
<organism evidence="2 3">
    <name type="scientific">Parapedobacter indicus</name>
    <dbReference type="NCBI Taxonomy" id="1477437"/>
    <lineage>
        <taxon>Bacteria</taxon>
        <taxon>Pseudomonadati</taxon>
        <taxon>Bacteroidota</taxon>
        <taxon>Sphingobacteriia</taxon>
        <taxon>Sphingobacteriales</taxon>
        <taxon>Sphingobacteriaceae</taxon>
        <taxon>Parapedobacter</taxon>
    </lineage>
</organism>
<dbReference type="STRING" id="1477437.SAMN05444682_113149"/>
<proteinExistence type="predicted"/>
<dbReference type="Proteomes" id="UP000198670">
    <property type="component" value="Unassembled WGS sequence"/>
</dbReference>
<dbReference type="InterPro" id="IPR019619">
    <property type="entry name" value="DUF2490"/>
</dbReference>
<reference evidence="2 3" key="1">
    <citation type="submission" date="2016-10" db="EMBL/GenBank/DDBJ databases">
        <authorList>
            <person name="de Groot N.N."/>
        </authorList>
    </citation>
    <scope>NUCLEOTIDE SEQUENCE [LARGE SCALE GENOMIC DNA]</scope>
    <source>
        <strain evidence="2 3">RK1</strain>
    </source>
</reference>
<evidence type="ECO:0000256" key="1">
    <source>
        <dbReference type="SAM" id="SignalP"/>
    </source>
</evidence>
<name>A0A1I3TZB5_9SPHI</name>
<feature type="chain" id="PRO_5011606893" description="DUF2490 domain-containing protein" evidence="1">
    <location>
        <begin position="28"/>
        <end position="241"/>
    </location>
</feature>
<dbReference type="OrthoDB" id="1118734at2"/>
<keyword evidence="3" id="KW-1185">Reference proteome</keyword>
<dbReference type="AlphaFoldDB" id="A0A1I3TZB5"/>